<evidence type="ECO:0000256" key="1">
    <source>
        <dbReference type="SAM" id="MobiDB-lite"/>
    </source>
</evidence>
<dbReference type="EMBL" id="UHDT01000001">
    <property type="protein sequence ID" value="SUM57537.1"/>
    <property type="molecule type" value="Genomic_DNA"/>
</dbReference>
<feature type="compositionally biased region" description="Basic and acidic residues" evidence="1">
    <location>
        <begin position="14"/>
        <end position="31"/>
    </location>
</feature>
<sequence>MAEKKGSISGRVVETAEGKIKGTVKDTTKKK</sequence>
<accession>A0A380GVL4</accession>
<feature type="region of interest" description="Disordered" evidence="1">
    <location>
        <begin position="1"/>
        <end position="31"/>
    </location>
</feature>
<proteinExistence type="predicted"/>
<gene>
    <name evidence="2" type="ORF">NCTC13832_01219</name>
</gene>
<name>A0A380GVL4_9STAP</name>
<protein>
    <submittedName>
        <fullName evidence="2">Uncharacterized protein</fullName>
    </submittedName>
</protein>
<reference evidence="2 3" key="1">
    <citation type="submission" date="2018-06" db="EMBL/GenBank/DDBJ databases">
        <authorList>
            <consortium name="Pathogen Informatics"/>
            <person name="Doyle S."/>
        </authorList>
    </citation>
    <scope>NUCLEOTIDE SEQUENCE [LARGE SCALE GENOMIC DNA]</scope>
    <source>
        <strain evidence="2 3">NCTC13832</strain>
    </source>
</reference>
<evidence type="ECO:0000313" key="3">
    <source>
        <dbReference type="Proteomes" id="UP000254100"/>
    </source>
</evidence>
<organism evidence="2 3">
    <name type="scientific">Staphylococcus microti</name>
    <dbReference type="NCBI Taxonomy" id="569857"/>
    <lineage>
        <taxon>Bacteria</taxon>
        <taxon>Bacillati</taxon>
        <taxon>Bacillota</taxon>
        <taxon>Bacilli</taxon>
        <taxon>Bacillales</taxon>
        <taxon>Staphylococcaceae</taxon>
        <taxon>Staphylococcus</taxon>
    </lineage>
</organism>
<dbReference type="Proteomes" id="UP000254100">
    <property type="component" value="Unassembled WGS sequence"/>
</dbReference>
<evidence type="ECO:0000313" key="2">
    <source>
        <dbReference type="EMBL" id="SUM57537.1"/>
    </source>
</evidence>
<dbReference type="AlphaFoldDB" id="A0A380GVL4"/>